<keyword evidence="4 13" id="KW-0813">Transport</keyword>
<comment type="caution">
    <text evidence="16">The sequence shown here is derived from an EMBL/GenBank/DDBJ whole genome shotgun (WGS) entry which is preliminary data.</text>
</comment>
<keyword evidence="13" id="KW-0735">Signal-anchor</keyword>
<feature type="domain" description="TonB C-terminal" evidence="15">
    <location>
        <begin position="147"/>
        <end position="234"/>
    </location>
</feature>
<gene>
    <name evidence="16" type="ORF">GCM10011289_12010</name>
</gene>
<evidence type="ECO:0000256" key="9">
    <source>
        <dbReference type="ARBA" id="ARBA00022927"/>
    </source>
</evidence>
<evidence type="ECO:0000256" key="13">
    <source>
        <dbReference type="RuleBase" id="RU362123"/>
    </source>
</evidence>
<evidence type="ECO:0000256" key="6">
    <source>
        <dbReference type="ARBA" id="ARBA00022519"/>
    </source>
</evidence>
<evidence type="ECO:0000256" key="8">
    <source>
        <dbReference type="ARBA" id="ARBA00022737"/>
    </source>
</evidence>
<protein>
    <recommendedName>
        <fullName evidence="3 13">Protein TonB</fullName>
    </recommendedName>
</protein>
<evidence type="ECO:0000256" key="3">
    <source>
        <dbReference type="ARBA" id="ARBA00022362"/>
    </source>
</evidence>
<comment type="subunit">
    <text evidence="12">Homodimer. Forms a complex with the accessory proteins ExbB and ExbD.</text>
</comment>
<keyword evidence="8" id="KW-0677">Repeat</keyword>
<keyword evidence="10" id="KW-1133">Transmembrane helix</keyword>
<dbReference type="InterPro" id="IPR037682">
    <property type="entry name" value="TonB_C"/>
</dbReference>
<dbReference type="GO" id="GO:0030288">
    <property type="term" value="C:outer membrane-bounded periplasmic space"/>
    <property type="evidence" value="ECO:0007669"/>
    <property type="project" value="InterPro"/>
</dbReference>
<name>A0A918P0L2_9NEIS</name>
<comment type="function">
    <text evidence="13">Interacts with outer membrane receptor proteins that carry out high-affinity binding and energy dependent uptake into the periplasmic space of specific substrates. It could act to transduce energy from the cytoplasmic membrane to specific energy-requiring processes in the outer membrane, resulting in the release into the periplasm of ligands bound by these outer membrane proteins.</text>
</comment>
<dbReference type="GO" id="GO:0015031">
    <property type="term" value="P:protein transport"/>
    <property type="evidence" value="ECO:0007669"/>
    <property type="project" value="UniProtKB-UniRule"/>
</dbReference>
<dbReference type="Proteomes" id="UP000645257">
    <property type="component" value="Unassembled WGS sequence"/>
</dbReference>
<reference evidence="16" key="1">
    <citation type="journal article" date="2014" name="Int. J. Syst. Evol. Microbiol.">
        <title>Complete genome sequence of Corynebacterium casei LMG S-19264T (=DSM 44701T), isolated from a smear-ripened cheese.</title>
        <authorList>
            <consortium name="US DOE Joint Genome Institute (JGI-PGF)"/>
            <person name="Walter F."/>
            <person name="Albersmeier A."/>
            <person name="Kalinowski J."/>
            <person name="Ruckert C."/>
        </authorList>
    </citation>
    <scope>NUCLEOTIDE SEQUENCE</scope>
    <source>
        <strain evidence="16">KCTC 32182</strain>
    </source>
</reference>
<evidence type="ECO:0000256" key="2">
    <source>
        <dbReference type="ARBA" id="ARBA00006555"/>
    </source>
</evidence>
<dbReference type="EMBL" id="BMYX01000005">
    <property type="protein sequence ID" value="GGY10815.1"/>
    <property type="molecule type" value="Genomic_DNA"/>
</dbReference>
<dbReference type="Pfam" id="PF03544">
    <property type="entry name" value="TonB_C"/>
    <property type="match status" value="1"/>
</dbReference>
<evidence type="ECO:0000313" key="16">
    <source>
        <dbReference type="EMBL" id="GGY10815.1"/>
    </source>
</evidence>
<dbReference type="PANTHER" id="PTHR33446:SF8">
    <property type="entry name" value="PROTEIN TONB"/>
    <property type="match status" value="1"/>
</dbReference>
<dbReference type="InterPro" id="IPR003538">
    <property type="entry name" value="TonB"/>
</dbReference>
<dbReference type="PROSITE" id="PS52015">
    <property type="entry name" value="TONB_CTD"/>
    <property type="match status" value="1"/>
</dbReference>
<accession>A0A918P0L2</accession>
<evidence type="ECO:0000313" key="17">
    <source>
        <dbReference type="Proteomes" id="UP000645257"/>
    </source>
</evidence>
<dbReference type="PANTHER" id="PTHR33446">
    <property type="entry name" value="PROTEIN TONB-RELATED"/>
    <property type="match status" value="1"/>
</dbReference>
<dbReference type="GO" id="GO:0055085">
    <property type="term" value="P:transmembrane transport"/>
    <property type="evidence" value="ECO:0007669"/>
    <property type="project" value="InterPro"/>
</dbReference>
<keyword evidence="9 13" id="KW-0653">Protein transport</keyword>
<comment type="subcellular location">
    <subcellularLocation>
        <location evidence="1 13">Cell inner membrane</location>
        <topology evidence="1 13">Single-pass membrane protein</topology>
        <orientation evidence="1 13">Periplasmic side</orientation>
    </subcellularLocation>
</comment>
<comment type="similarity">
    <text evidence="2 13">Belongs to the TonB family.</text>
</comment>
<organism evidence="16 17">
    <name type="scientific">Paludibacterium paludis</name>
    <dbReference type="NCBI Taxonomy" id="1225769"/>
    <lineage>
        <taxon>Bacteria</taxon>
        <taxon>Pseudomonadati</taxon>
        <taxon>Pseudomonadota</taxon>
        <taxon>Betaproteobacteria</taxon>
        <taxon>Neisseriales</taxon>
        <taxon>Chromobacteriaceae</taxon>
        <taxon>Paludibacterium</taxon>
    </lineage>
</organism>
<dbReference type="GO" id="GO:0098797">
    <property type="term" value="C:plasma membrane protein complex"/>
    <property type="evidence" value="ECO:0007669"/>
    <property type="project" value="TreeGrafter"/>
</dbReference>
<dbReference type="AlphaFoldDB" id="A0A918P0L2"/>
<keyword evidence="5 13" id="KW-1003">Cell membrane</keyword>
<evidence type="ECO:0000259" key="15">
    <source>
        <dbReference type="PROSITE" id="PS52015"/>
    </source>
</evidence>
<evidence type="ECO:0000256" key="11">
    <source>
        <dbReference type="ARBA" id="ARBA00023136"/>
    </source>
</evidence>
<sequence length="234" mass="24945">MPMSAAPYPGPLWPQGHKRERNTLSYGKAFAIALAIEVAATAAVFGVVGLQGEKKPEEPQTMQVVDIPPPPPPPKEEPKPEPKPEPKVIEKVINKPVPQQKAIKETSPEPLETPKAMPDGVKSSGPTIPTEVGTKTTAGNGAQGTGPVIKGLVPIHKVQPDYPRQALQDEINGEVVAILTVGPDGRVSHVEIKKSSNRIFNNSAKSALMQYRFQADGATHLAEIAIGFNITDAQ</sequence>
<evidence type="ECO:0000256" key="4">
    <source>
        <dbReference type="ARBA" id="ARBA00022448"/>
    </source>
</evidence>
<feature type="region of interest" description="Disordered" evidence="14">
    <location>
        <begin position="53"/>
        <end position="145"/>
    </location>
</feature>
<dbReference type="NCBIfam" id="TIGR01352">
    <property type="entry name" value="tonB_Cterm"/>
    <property type="match status" value="1"/>
</dbReference>
<evidence type="ECO:0000256" key="1">
    <source>
        <dbReference type="ARBA" id="ARBA00004383"/>
    </source>
</evidence>
<dbReference type="SUPFAM" id="SSF74653">
    <property type="entry name" value="TolA/TonB C-terminal domain"/>
    <property type="match status" value="1"/>
</dbReference>
<evidence type="ECO:0000256" key="7">
    <source>
        <dbReference type="ARBA" id="ARBA00022692"/>
    </source>
</evidence>
<proteinExistence type="inferred from homology"/>
<keyword evidence="17" id="KW-1185">Reference proteome</keyword>
<reference evidence="16" key="2">
    <citation type="submission" date="2020-09" db="EMBL/GenBank/DDBJ databases">
        <authorList>
            <person name="Sun Q."/>
            <person name="Kim S."/>
        </authorList>
    </citation>
    <scope>NUCLEOTIDE SEQUENCE</scope>
    <source>
        <strain evidence="16">KCTC 32182</strain>
    </source>
</reference>
<dbReference type="Gene3D" id="3.30.2420.10">
    <property type="entry name" value="TonB"/>
    <property type="match status" value="1"/>
</dbReference>
<evidence type="ECO:0000256" key="10">
    <source>
        <dbReference type="ARBA" id="ARBA00022989"/>
    </source>
</evidence>
<dbReference type="PRINTS" id="PR01374">
    <property type="entry name" value="TONBPROTEIN"/>
</dbReference>
<evidence type="ECO:0000256" key="12">
    <source>
        <dbReference type="ARBA" id="ARBA00025849"/>
    </source>
</evidence>
<keyword evidence="6 13" id="KW-0997">Cell inner membrane</keyword>
<dbReference type="InterPro" id="IPR051045">
    <property type="entry name" value="TonB-dependent_transducer"/>
</dbReference>
<dbReference type="GO" id="GO:0031992">
    <property type="term" value="F:energy transducer activity"/>
    <property type="evidence" value="ECO:0007669"/>
    <property type="project" value="InterPro"/>
</dbReference>
<keyword evidence="7" id="KW-0812">Transmembrane</keyword>
<keyword evidence="11" id="KW-0472">Membrane</keyword>
<dbReference type="InterPro" id="IPR006260">
    <property type="entry name" value="TonB/TolA_C"/>
</dbReference>
<dbReference type="GO" id="GO:0015891">
    <property type="term" value="P:siderophore transport"/>
    <property type="evidence" value="ECO:0007669"/>
    <property type="project" value="InterPro"/>
</dbReference>
<evidence type="ECO:0000256" key="14">
    <source>
        <dbReference type="SAM" id="MobiDB-lite"/>
    </source>
</evidence>
<evidence type="ECO:0000256" key="5">
    <source>
        <dbReference type="ARBA" id="ARBA00022475"/>
    </source>
</evidence>
<feature type="compositionally biased region" description="Basic and acidic residues" evidence="14">
    <location>
        <begin position="74"/>
        <end position="93"/>
    </location>
</feature>